<dbReference type="EMBL" id="CP030144">
    <property type="protein sequence ID" value="AXR64729.1"/>
    <property type="molecule type" value="Genomic_DNA"/>
</dbReference>
<reference evidence="1 2" key="2">
    <citation type="submission" date="2018-09" db="EMBL/GenBank/DDBJ databases">
        <title>Complete Genome sequences of three Leptospira mayottensis isolates obtained from Tenrecid mammals endemic to the Malagasy region.</title>
        <authorList>
            <person name="Cordonin C."/>
            <person name="Toty C."/>
        </authorList>
    </citation>
    <scope>NUCLEOTIDE SEQUENCE [LARGE SCALE GENOMIC DNA]</scope>
    <source>
        <strain evidence="1 2">MDI222</strain>
    </source>
</reference>
<dbReference type="Proteomes" id="UP000258889">
    <property type="component" value="Chromosome i"/>
</dbReference>
<sequence>MLRRNSRNFDCKTADLGNSIPNTFLIFKKPNPTQDKNGFSDSSSNVSSGSFLDLYFLRLW</sequence>
<name>A0ABM6Y9M2_9LEPT</name>
<evidence type="ECO:0000313" key="2">
    <source>
        <dbReference type="Proteomes" id="UP000258889"/>
    </source>
</evidence>
<gene>
    <name evidence="1" type="ORF">DQM28_11385</name>
</gene>
<evidence type="ECO:0000313" key="1">
    <source>
        <dbReference type="EMBL" id="AXR64729.1"/>
    </source>
</evidence>
<accession>A0ABM6Y9M2</accession>
<proteinExistence type="predicted"/>
<keyword evidence="2" id="KW-1185">Reference proteome</keyword>
<organism evidence="1 2">
    <name type="scientific">Leptospira mayottensis</name>
    <dbReference type="NCBI Taxonomy" id="1137606"/>
    <lineage>
        <taxon>Bacteria</taxon>
        <taxon>Pseudomonadati</taxon>
        <taxon>Spirochaetota</taxon>
        <taxon>Spirochaetia</taxon>
        <taxon>Leptospirales</taxon>
        <taxon>Leptospiraceae</taxon>
        <taxon>Leptospira</taxon>
    </lineage>
</organism>
<protein>
    <submittedName>
        <fullName evidence="1">Uncharacterized protein</fullName>
    </submittedName>
</protein>
<reference evidence="1 2" key="1">
    <citation type="submission" date="2018-06" db="EMBL/GenBank/DDBJ databases">
        <authorList>
            <person name="Tortosa P."/>
        </authorList>
    </citation>
    <scope>NUCLEOTIDE SEQUENCE [LARGE SCALE GENOMIC DNA]</scope>
    <source>
        <strain evidence="1 2">MDI222</strain>
    </source>
</reference>